<evidence type="ECO:0000259" key="1">
    <source>
        <dbReference type="PROSITE" id="PS50878"/>
    </source>
</evidence>
<organism evidence="2 3">
    <name type="scientific">Circinella minor</name>
    <dbReference type="NCBI Taxonomy" id="1195481"/>
    <lineage>
        <taxon>Eukaryota</taxon>
        <taxon>Fungi</taxon>
        <taxon>Fungi incertae sedis</taxon>
        <taxon>Mucoromycota</taxon>
        <taxon>Mucoromycotina</taxon>
        <taxon>Mucoromycetes</taxon>
        <taxon>Mucorales</taxon>
        <taxon>Lichtheimiaceae</taxon>
        <taxon>Circinella</taxon>
    </lineage>
</organism>
<dbReference type="CDD" id="cd01650">
    <property type="entry name" value="RT_nLTR_like"/>
    <property type="match status" value="1"/>
</dbReference>
<accession>A0A8H7RDM1</accession>
<feature type="domain" description="Reverse transcriptase" evidence="1">
    <location>
        <begin position="238"/>
        <end position="524"/>
    </location>
</feature>
<evidence type="ECO:0000313" key="3">
    <source>
        <dbReference type="Proteomes" id="UP000646827"/>
    </source>
</evidence>
<protein>
    <recommendedName>
        <fullName evidence="1">Reverse transcriptase domain-containing protein</fullName>
    </recommendedName>
</protein>
<dbReference type="PROSITE" id="PS50878">
    <property type="entry name" value="RT_POL"/>
    <property type="match status" value="1"/>
</dbReference>
<comment type="caution">
    <text evidence="2">The sequence shown here is derived from an EMBL/GenBank/DDBJ whole genome shotgun (WGS) entry which is preliminary data.</text>
</comment>
<reference evidence="2 3" key="1">
    <citation type="submission" date="2020-12" db="EMBL/GenBank/DDBJ databases">
        <title>Metabolic potential, ecology and presence of endohyphal bacteria is reflected in genomic diversity of Mucoromycotina.</title>
        <authorList>
            <person name="Muszewska A."/>
            <person name="Okrasinska A."/>
            <person name="Steczkiewicz K."/>
            <person name="Drgas O."/>
            <person name="Orlowska M."/>
            <person name="Perlinska-Lenart U."/>
            <person name="Aleksandrzak-Piekarczyk T."/>
            <person name="Szatraj K."/>
            <person name="Zielenkiewicz U."/>
            <person name="Pilsyk S."/>
            <person name="Malc E."/>
            <person name="Mieczkowski P."/>
            <person name="Kruszewska J.S."/>
            <person name="Biernat P."/>
            <person name="Pawlowska J."/>
        </authorList>
    </citation>
    <scope>NUCLEOTIDE SEQUENCE [LARGE SCALE GENOMIC DNA]</scope>
    <source>
        <strain evidence="2 3">CBS 142.35</strain>
    </source>
</reference>
<dbReference type="InterPro" id="IPR000477">
    <property type="entry name" value="RT_dom"/>
</dbReference>
<dbReference type="PANTHER" id="PTHR19446">
    <property type="entry name" value="REVERSE TRANSCRIPTASES"/>
    <property type="match status" value="1"/>
</dbReference>
<dbReference type="AlphaFoldDB" id="A0A8H7RDM1"/>
<evidence type="ECO:0000313" key="2">
    <source>
        <dbReference type="EMBL" id="KAG2208410.1"/>
    </source>
</evidence>
<proteinExistence type="predicted"/>
<sequence length="525" mass="59050">MITTNLRVNSNSGKGVWRANPFLSNSDDFRKALTQELDSLSTSRTTTSLSPQVQWDSLKQKIKQLSHHHPINSTQIKVIEGEIANIQQTYMDNLALRASIQWLEDGEKSAGLLKRITSARMNERSIPPLQHPETQEIGSSLTHLYNSVCSFYGTLYSPTPISSAAVDDLLEHFPPIGRFSQEVLDTLVAPITIDELNVQVARCLKKSRPGLDGLPYQILELIFKHEGTQELIKQTYNNALDNAIFPESWSQTCLCLLPKKGDLSLLKNWRPIALTNVDCKIFTRIINSRMISLADVIINRYQTGFVHGRYIADNGMLVRLIMDHAHRTNRSDIALLLDGDKAYDWLHPDYLHRVLLHYGFPSSLVSCIMGLFFGSQIKINVNGHLSPPISQQRGVRQGDPLSPLLFNFTIEPLLQRILHDQDFIGYGISSSFPDKEGPAPAKLLSYADDTLVFLNNSHDLQLCLQHLDTYAAASNTKINFEKTHAIFLSGNSSATWIQELAAHDIHSWHNHNSTSALVYLGYPLY</sequence>
<dbReference type="Pfam" id="PF00078">
    <property type="entry name" value="RVT_1"/>
    <property type="match status" value="1"/>
</dbReference>
<dbReference type="Proteomes" id="UP000646827">
    <property type="component" value="Unassembled WGS sequence"/>
</dbReference>
<keyword evidence="3" id="KW-1185">Reference proteome</keyword>
<name>A0A8H7RDM1_9FUNG</name>
<dbReference type="EMBL" id="JAEPRB010001052">
    <property type="protein sequence ID" value="KAG2208410.1"/>
    <property type="molecule type" value="Genomic_DNA"/>
</dbReference>
<dbReference type="InterPro" id="IPR043502">
    <property type="entry name" value="DNA/RNA_pol_sf"/>
</dbReference>
<dbReference type="SUPFAM" id="SSF56672">
    <property type="entry name" value="DNA/RNA polymerases"/>
    <property type="match status" value="1"/>
</dbReference>
<dbReference type="OrthoDB" id="2212429at2759"/>
<gene>
    <name evidence="2" type="ORF">INT45_006540</name>
</gene>